<evidence type="ECO:0000313" key="11">
    <source>
        <dbReference type="Proteomes" id="UP000275078"/>
    </source>
</evidence>
<evidence type="ECO:0000256" key="3">
    <source>
        <dbReference type="ARBA" id="ARBA00022723"/>
    </source>
</evidence>
<dbReference type="InterPro" id="IPR015517">
    <property type="entry name" value="dCMP_deaminase-rel"/>
</dbReference>
<organism evidence="10 11">
    <name type="scientific">Ascobolus immersus RN42</name>
    <dbReference type="NCBI Taxonomy" id="1160509"/>
    <lineage>
        <taxon>Eukaryota</taxon>
        <taxon>Fungi</taxon>
        <taxon>Dikarya</taxon>
        <taxon>Ascomycota</taxon>
        <taxon>Pezizomycotina</taxon>
        <taxon>Pezizomycetes</taxon>
        <taxon>Pezizales</taxon>
        <taxon>Ascobolaceae</taxon>
        <taxon>Ascobolus</taxon>
    </lineage>
</organism>
<evidence type="ECO:0000256" key="8">
    <source>
        <dbReference type="ARBA" id="ARBA00041763"/>
    </source>
</evidence>
<accession>A0A3N4IDQ8</accession>
<evidence type="ECO:0000256" key="5">
    <source>
        <dbReference type="ARBA" id="ARBA00022801"/>
    </source>
</evidence>
<name>A0A3N4IDQ8_ASCIM</name>
<keyword evidence="4" id="KW-0545">Nucleotide biosynthesis</keyword>
<evidence type="ECO:0000313" key="10">
    <source>
        <dbReference type="EMBL" id="RPA82341.1"/>
    </source>
</evidence>
<dbReference type="Proteomes" id="UP000275078">
    <property type="component" value="Unassembled WGS sequence"/>
</dbReference>
<dbReference type="PROSITE" id="PS51747">
    <property type="entry name" value="CYT_DCMP_DEAMINASES_2"/>
    <property type="match status" value="1"/>
</dbReference>
<dbReference type="OrthoDB" id="6710946at2759"/>
<keyword evidence="11" id="KW-1185">Reference proteome</keyword>
<dbReference type="PROSITE" id="PS00903">
    <property type="entry name" value="CYT_DCMP_DEAMINASES_1"/>
    <property type="match status" value="1"/>
</dbReference>
<keyword evidence="5" id="KW-0378">Hydrolase</keyword>
<dbReference type="SUPFAM" id="SSF52540">
    <property type="entry name" value="P-loop containing nucleoside triphosphate hydrolases"/>
    <property type="match status" value="1"/>
</dbReference>
<protein>
    <recommendedName>
        <fullName evidence="8">dCMP deaminase</fullName>
        <ecNumber evidence="7">3.5.4.12</ecNumber>
    </recommendedName>
    <alternativeName>
        <fullName evidence="8">dCMP deaminase</fullName>
    </alternativeName>
</protein>
<dbReference type="CDD" id="cd01286">
    <property type="entry name" value="deoxycytidylate_deaminase"/>
    <property type="match status" value="1"/>
</dbReference>
<dbReference type="AlphaFoldDB" id="A0A3N4IDQ8"/>
<dbReference type="STRING" id="1160509.A0A3N4IDQ8"/>
<dbReference type="Pfam" id="PF00383">
    <property type="entry name" value="dCMP_cyt_deam_1"/>
    <property type="match status" value="1"/>
</dbReference>
<dbReference type="EC" id="3.5.4.12" evidence="7"/>
<dbReference type="GO" id="GO:0008270">
    <property type="term" value="F:zinc ion binding"/>
    <property type="evidence" value="ECO:0007669"/>
    <property type="project" value="InterPro"/>
</dbReference>
<dbReference type="PANTHER" id="PTHR11086">
    <property type="entry name" value="DEOXYCYTIDYLATE DEAMINASE-RELATED"/>
    <property type="match status" value="1"/>
</dbReference>
<dbReference type="EMBL" id="ML119672">
    <property type="protein sequence ID" value="RPA82341.1"/>
    <property type="molecule type" value="Genomic_DNA"/>
</dbReference>
<sequence>MFIGICGAICSGKHTIAAFLIREHGFQLLQLVPSQATSAIAPPLARTPDGSEKSNGNQLGNQAMMFETAEAMLEYATRHYDKDFVTTTIPDERTLDLFAQRPFFMLVSVDAPVGVRYERWKARNCMKRRVGCVLVRSHRVIATGYNGVAKGMTNCSSGGCPRCNGGTESGAGLQTCLCLHAEENALLEAGRERVGRGSTLYCDTCPCLTCAIKIVQVGIREVTYWSTSTK</sequence>
<dbReference type="InterPro" id="IPR016193">
    <property type="entry name" value="Cytidine_deaminase-like"/>
</dbReference>
<comment type="cofactor">
    <cofactor evidence="1">
        <name>Zn(2+)</name>
        <dbReference type="ChEBI" id="CHEBI:29105"/>
    </cofactor>
</comment>
<evidence type="ECO:0000256" key="7">
    <source>
        <dbReference type="ARBA" id="ARBA00038938"/>
    </source>
</evidence>
<evidence type="ECO:0000259" key="9">
    <source>
        <dbReference type="PROSITE" id="PS51747"/>
    </source>
</evidence>
<gene>
    <name evidence="10" type="ORF">BJ508DRAFT_369562</name>
</gene>
<dbReference type="InterPro" id="IPR035105">
    <property type="entry name" value="Deoxycytidylate_deaminase_dom"/>
</dbReference>
<proteinExistence type="inferred from homology"/>
<dbReference type="GO" id="GO:0009165">
    <property type="term" value="P:nucleotide biosynthetic process"/>
    <property type="evidence" value="ECO:0007669"/>
    <property type="project" value="UniProtKB-KW"/>
</dbReference>
<dbReference type="Gene3D" id="3.40.140.10">
    <property type="entry name" value="Cytidine Deaminase, domain 2"/>
    <property type="match status" value="1"/>
</dbReference>
<evidence type="ECO:0000256" key="1">
    <source>
        <dbReference type="ARBA" id="ARBA00001947"/>
    </source>
</evidence>
<evidence type="ECO:0000256" key="6">
    <source>
        <dbReference type="ARBA" id="ARBA00022833"/>
    </source>
</evidence>
<dbReference type="GO" id="GO:0005737">
    <property type="term" value="C:cytoplasm"/>
    <property type="evidence" value="ECO:0007669"/>
    <property type="project" value="TreeGrafter"/>
</dbReference>
<comment type="similarity">
    <text evidence="2">Belongs to the cytidine and deoxycytidylate deaminase family.</text>
</comment>
<dbReference type="InterPro" id="IPR002125">
    <property type="entry name" value="CMP_dCMP_dom"/>
</dbReference>
<feature type="domain" description="CMP/dCMP-type deaminase" evidence="9">
    <location>
        <begin position="99"/>
        <end position="230"/>
    </location>
</feature>
<dbReference type="GO" id="GO:0004132">
    <property type="term" value="F:dCMP deaminase activity"/>
    <property type="evidence" value="ECO:0007669"/>
    <property type="project" value="UniProtKB-EC"/>
</dbReference>
<keyword evidence="3" id="KW-0479">Metal-binding</keyword>
<dbReference type="SUPFAM" id="SSF53927">
    <property type="entry name" value="Cytidine deaminase-like"/>
    <property type="match status" value="1"/>
</dbReference>
<dbReference type="PANTHER" id="PTHR11086:SF18">
    <property type="entry name" value="DEOXYCYTIDYLATE DEAMINASE"/>
    <property type="match status" value="1"/>
</dbReference>
<evidence type="ECO:0000256" key="2">
    <source>
        <dbReference type="ARBA" id="ARBA00006576"/>
    </source>
</evidence>
<evidence type="ECO:0000256" key="4">
    <source>
        <dbReference type="ARBA" id="ARBA00022727"/>
    </source>
</evidence>
<dbReference type="InterPro" id="IPR027417">
    <property type="entry name" value="P-loop_NTPase"/>
</dbReference>
<dbReference type="InterPro" id="IPR016192">
    <property type="entry name" value="APOBEC/CMP_deaminase_Zn-bd"/>
</dbReference>
<keyword evidence="6" id="KW-0862">Zinc</keyword>
<reference evidence="10 11" key="1">
    <citation type="journal article" date="2018" name="Nat. Ecol. Evol.">
        <title>Pezizomycetes genomes reveal the molecular basis of ectomycorrhizal truffle lifestyle.</title>
        <authorList>
            <person name="Murat C."/>
            <person name="Payen T."/>
            <person name="Noel B."/>
            <person name="Kuo A."/>
            <person name="Morin E."/>
            <person name="Chen J."/>
            <person name="Kohler A."/>
            <person name="Krizsan K."/>
            <person name="Balestrini R."/>
            <person name="Da Silva C."/>
            <person name="Montanini B."/>
            <person name="Hainaut M."/>
            <person name="Levati E."/>
            <person name="Barry K.W."/>
            <person name="Belfiori B."/>
            <person name="Cichocki N."/>
            <person name="Clum A."/>
            <person name="Dockter R.B."/>
            <person name="Fauchery L."/>
            <person name="Guy J."/>
            <person name="Iotti M."/>
            <person name="Le Tacon F."/>
            <person name="Lindquist E.A."/>
            <person name="Lipzen A."/>
            <person name="Malagnac F."/>
            <person name="Mello A."/>
            <person name="Molinier V."/>
            <person name="Miyauchi S."/>
            <person name="Poulain J."/>
            <person name="Riccioni C."/>
            <person name="Rubini A."/>
            <person name="Sitrit Y."/>
            <person name="Splivallo R."/>
            <person name="Traeger S."/>
            <person name="Wang M."/>
            <person name="Zifcakova L."/>
            <person name="Wipf D."/>
            <person name="Zambonelli A."/>
            <person name="Paolocci F."/>
            <person name="Nowrousian M."/>
            <person name="Ottonello S."/>
            <person name="Baldrian P."/>
            <person name="Spatafora J.W."/>
            <person name="Henrissat B."/>
            <person name="Nagy L.G."/>
            <person name="Aury J.M."/>
            <person name="Wincker P."/>
            <person name="Grigoriev I.V."/>
            <person name="Bonfante P."/>
            <person name="Martin F.M."/>
        </authorList>
    </citation>
    <scope>NUCLEOTIDE SEQUENCE [LARGE SCALE GENOMIC DNA]</scope>
    <source>
        <strain evidence="10 11">RN42</strain>
    </source>
</reference>